<dbReference type="SUPFAM" id="SSF51445">
    <property type="entry name" value="(Trans)glycosidases"/>
    <property type="match status" value="1"/>
</dbReference>
<dbReference type="InterPro" id="IPR036770">
    <property type="entry name" value="Ankyrin_rpt-contain_sf"/>
</dbReference>
<sequence length="626" mass="72456">MESLLSSASKTPSSLIDILKNDDTERLKSIIDANPEISISTFITFAGRSLPVGAVTAAMHYKAIGCLKLLPKTFETYGCKMGGPSAAHVACENQWEPGLQILMNDKVPLNTFDGSSKSPLAYVAEHENIHFFRLFLRYFDKNKQVENGLKNVALGSEGSLDFLSYCVEFKKTVMIEACNYAMKLKFISKNEIRNAIKRWKEKYPYETMPLFLRTFNDTFSLQDQSDIKHIFSPLVPTSKFAEINSPHSIPIFNAISKINKLCGIVNFNLPNLDEDQFTFNKNILFGNYPETIESNEDLMTNYFTPYGVLKKYFSMFIEQMLVVDNYNYLIPQTKFLVAEVWTGFGTVLAHIGYTGCHYHFDYPLHPLIYTVLSLNDPKDLDKMKTEDIEQYFLIIRSNKKKKSVLLEARKKGNELFLERNKDFITEYDNKLTQSWNIEIRCYKNVLAHIHKGFYRETSNERLTRFQSEIKNMDPATIRMWFEGIDHSSSVYNISKQLFFKVFMRENDGGILRANHFIRMFKEWLRDTDKKVVINFLTALLGTKVLLPIENTFKTLFIISNPQENTGNPPIPYIIVPSEEAVIPIMNSKDEINEFANRLFNDQKILYVEREVIMKDLYPLNYNNFSS</sequence>
<dbReference type="Proteomes" id="UP001470230">
    <property type="component" value="Unassembled WGS sequence"/>
</dbReference>
<dbReference type="EMBL" id="JAPFFF010000015">
    <property type="protein sequence ID" value="KAK8866693.1"/>
    <property type="molecule type" value="Genomic_DNA"/>
</dbReference>
<organism evidence="1 2">
    <name type="scientific">Tritrichomonas musculus</name>
    <dbReference type="NCBI Taxonomy" id="1915356"/>
    <lineage>
        <taxon>Eukaryota</taxon>
        <taxon>Metamonada</taxon>
        <taxon>Parabasalia</taxon>
        <taxon>Tritrichomonadida</taxon>
        <taxon>Tritrichomonadidae</taxon>
        <taxon>Tritrichomonas</taxon>
    </lineage>
</organism>
<evidence type="ECO:0000313" key="2">
    <source>
        <dbReference type="Proteomes" id="UP001470230"/>
    </source>
</evidence>
<evidence type="ECO:0000313" key="1">
    <source>
        <dbReference type="EMBL" id="KAK8866693.1"/>
    </source>
</evidence>
<protein>
    <recommendedName>
        <fullName evidence="3">HECT domain-containing protein</fullName>
    </recommendedName>
</protein>
<reference evidence="1 2" key="1">
    <citation type="submission" date="2024-04" db="EMBL/GenBank/DDBJ databases">
        <title>Tritrichomonas musculus Genome.</title>
        <authorList>
            <person name="Alves-Ferreira E."/>
            <person name="Grigg M."/>
            <person name="Lorenzi H."/>
            <person name="Galac M."/>
        </authorList>
    </citation>
    <scope>NUCLEOTIDE SEQUENCE [LARGE SCALE GENOMIC DNA]</scope>
    <source>
        <strain evidence="1 2">EAF2021</strain>
    </source>
</reference>
<dbReference type="InterPro" id="IPR017853">
    <property type="entry name" value="GH"/>
</dbReference>
<keyword evidence="2" id="KW-1185">Reference proteome</keyword>
<name>A0ABR2IQR9_9EUKA</name>
<gene>
    <name evidence="1" type="ORF">M9Y10_009660</name>
</gene>
<proteinExistence type="predicted"/>
<dbReference type="SUPFAM" id="SSF48403">
    <property type="entry name" value="Ankyrin repeat"/>
    <property type="match status" value="1"/>
</dbReference>
<accession>A0ABR2IQR9</accession>
<evidence type="ECO:0008006" key="3">
    <source>
        <dbReference type="Google" id="ProtNLM"/>
    </source>
</evidence>
<comment type="caution">
    <text evidence="1">The sequence shown here is derived from an EMBL/GenBank/DDBJ whole genome shotgun (WGS) entry which is preliminary data.</text>
</comment>